<dbReference type="AlphaFoldDB" id="A0A3P6F3T7"/>
<organism evidence="2">
    <name type="scientific">Brassica oleracea</name>
    <name type="common">Wild cabbage</name>
    <dbReference type="NCBI Taxonomy" id="3712"/>
    <lineage>
        <taxon>Eukaryota</taxon>
        <taxon>Viridiplantae</taxon>
        <taxon>Streptophyta</taxon>
        <taxon>Embryophyta</taxon>
        <taxon>Tracheophyta</taxon>
        <taxon>Spermatophyta</taxon>
        <taxon>Magnoliopsida</taxon>
        <taxon>eudicotyledons</taxon>
        <taxon>Gunneridae</taxon>
        <taxon>Pentapetalae</taxon>
        <taxon>rosids</taxon>
        <taxon>malvids</taxon>
        <taxon>Brassicales</taxon>
        <taxon>Brassicaceae</taxon>
        <taxon>Brassiceae</taxon>
        <taxon>Brassica</taxon>
    </lineage>
</organism>
<feature type="coiled-coil region" evidence="1">
    <location>
        <begin position="160"/>
        <end position="192"/>
    </location>
</feature>
<evidence type="ECO:0000256" key="1">
    <source>
        <dbReference type="SAM" id="Coils"/>
    </source>
</evidence>
<reference evidence="2" key="1">
    <citation type="submission" date="2018-11" db="EMBL/GenBank/DDBJ databases">
        <authorList>
            <consortium name="Genoscope - CEA"/>
            <person name="William W."/>
        </authorList>
    </citation>
    <scope>NUCLEOTIDE SEQUENCE</scope>
</reference>
<accession>A0A3P6F3T7</accession>
<proteinExistence type="predicted"/>
<gene>
    <name evidence="2" type="ORF">BOLC7T43609H</name>
</gene>
<name>A0A3P6F3T7_BRAOL</name>
<dbReference type="EMBL" id="LR031876">
    <property type="protein sequence ID" value="VDD38049.1"/>
    <property type="molecule type" value="Genomic_DNA"/>
</dbReference>
<evidence type="ECO:0000313" key="2">
    <source>
        <dbReference type="EMBL" id="VDD38049.1"/>
    </source>
</evidence>
<sequence length="276" mass="31516">MGSFWEIGEDEVAVDVDEKIFVVVAEHMERRRSSFKGVIEELHGDKLCQRGGARVMFALPFRVWYELHSVPLPASCGVSSDVKTVKARGSWFCFNTLGRSQYTNPNGEKALNNSRKSHTTRPTLASCVGYLSELLAEKKAKNAAIKQREAIEASQRGRRLDAIEAQIKERQRKLAEDQRNLLQQQAQAKAQNLPYEYYLATKRLHVTRKTVNIMFNSSKDRTFNEKVFDLELLQMDHEAQRRQISCVFVLLKRILACVPTLSLAPIEAYPAVIFRL</sequence>
<protein>
    <submittedName>
        <fullName evidence="2">Uncharacterized protein</fullName>
    </submittedName>
</protein>
<keyword evidence="1" id="KW-0175">Coiled coil</keyword>